<feature type="domain" description="Wntless-like transmembrane" evidence="19">
    <location>
        <begin position="258"/>
        <end position="363"/>
    </location>
</feature>
<dbReference type="GO" id="GO:0010008">
    <property type="term" value="C:endosome membrane"/>
    <property type="evidence" value="ECO:0007669"/>
    <property type="project" value="UniProtKB-SubCell"/>
</dbReference>
<evidence type="ECO:0000256" key="11">
    <source>
        <dbReference type="ARBA" id="ARBA00023136"/>
    </source>
</evidence>
<dbReference type="GO" id="GO:0016055">
    <property type="term" value="P:Wnt signaling pathway"/>
    <property type="evidence" value="ECO:0007669"/>
    <property type="project" value="UniProtKB-KW"/>
</dbReference>
<dbReference type="GO" id="GO:0017147">
    <property type="term" value="F:Wnt-protein binding"/>
    <property type="evidence" value="ECO:0007669"/>
    <property type="project" value="InterPro"/>
</dbReference>
<evidence type="ECO:0000256" key="17">
    <source>
        <dbReference type="ARBA" id="ARBA00034107"/>
    </source>
</evidence>
<feature type="transmembrane region" description="Helical" evidence="18">
    <location>
        <begin position="335"/>
        <end position="355"/>
    </location>
</feature>
<evidence type="ECO:0000256" key="6">
    <source>
        <dbReference type="ARBA" id="ARBA00022473"/>
    </source>
</evidence>
<feature type="transmembrane region" description="Helical" evidence="18">
    <location>
        <begin position="483"/>
        <end position="500"/>
    </location>
</feature>
<name>A0A7R9KPY3_9ACAR</name>
<comment type="subunit">
    <text evidence="15">Interacts with wg; in the Golgi. Interacts with Vps35, a component of the retromer complex; wls stability is regulated by Vps35.</text>
</comment>
<evidence type="ECO:0000256" key="7">
    <source>
        <dbReference type="ARBA" id="ARBA00022687"/>
    </source>
</evidence>
<evidence type="ECO:0000256" key="15">
    <source>
        <dbReference type="ARBA" id="ARBA00025880"/>
    </source>
</evidence>
<dbReference type="InterPro" id="IPR053936">
    <property type="entry name" value="WLS_GOLD"/>
</dbReference>
<evidence type="ECO:0000256" key="5">
    <source>
        <dbReference type="ARBA" id="ARBA00015887"/>
    </source>
</evidence>
<evidence type="ECO:0000256" key="2">
    <source>
        <dbReference type="ARBA" id="ARBA00004477"/>
    </source>
</evidence>
<dbReference type="GO" id="GO:0006886">
    <property type="term" value="P:intracellular protein transport"/>
    <property type="evidence" value="ECO:0007669"/>
    <property type="project" value="TreeGrafter"/>
</dbReference>
<evidence type="ECO:0000259" key="19">
    <source>
        <dbReference type="Pfam" id="PF06664"/>
    </source>
</evidence>
<sequence length="532" mass="61751">MSGTILENLSNKKLSIPYILENLSNKKLSIVLSIILVIQLISFFIGAFIAILTSVSVMSCAAPSPSSTEQVLAIKCVAENPNQLSIPRAVVNTNQIQPQNCRDINEDSKTHSDITFAFQLPLPRQGIQLDYSRWQQNLLTLLIPEVLYDTRMDTHTNINVDHHINSTVQMRIRLAVRNIGDKDWKSYAHKDSLKRTISCKIEANKRRHGYKYDCDLIQLFELQSLYYDYYLINLQFKSNDSLDFGFMSDLLLVEIHQNGGFTKIWLTMKTVFTFMILLTLIWFSKRLQQLHRETTLLEKTLIVLGTAITQLNIPLELLSLWFDIEFMSFLCDLRQGIFHCALLSFWIIFIGEHLLDGIHRSRLSSDLLLVEIHQNGGFTKIWLTMKTVFTFMILLTLIWFSKRLQQLHRETTLLEKTLIVLGTAITQLNIPLELLSLWFDIEFMSFLCDLRQGIFHCALLSFWIIFIGEHLLDGIHRSRLSSYYKQLSVVLVAYIALFIFDLSERGIQWFDPFFTIWEVDSRFALIFIITAI</sequence>
<dbReference type="InterPro" id="IPR047843">
    <property type="entry name" value="WLS-like_TM"/>
</dbReference>
<keyword evidence="6" id="KW-0217">Developmental protein</keyword>
<keyword evidence="7" id="KW-0879">Wnt signaling pathway</keyword>
<keyword evidence="9 18" id="KW-1133">Transmembrane helix</keyword>
<gene>
    <name evidence="21" type="ORF">OSB1V03_LOCUS7629</name>
</gene>
<keyword evidence="10" id="KW-0333">Golgi apparatus</keyword>
<keyword evidence="22" id="KW-1185">Reference proteome</keyword>
<evidence type="ECO:0000313" key="21">
    <source>
        <dbReference type="EMBL" id="CAD7627199.1"/>
    </source>
</evidence>
<dbReference type="OrthoDB" id="5804250at2759"/>
<dbReference type="GO" id="GO:0000139">
    <property type="term" value="C:Golgi membrane"/>
    <property type="evidence" value="ECO:0007669"/>
    <property type="project" value="UniProtKB-SubCell"/>
</dbReference>
<dbReference type="InterPro" id="IPR009551">
    <property type="entry name" value="Wntless"/>
</dbReference>
<dbReference type="PANTHER" id="PTHR13449">
    <property type="entry name" value="INTEGRAL MEMBRANE PROTEIN GPR177"/>
    <property type="match status" value="1"/>
</dbReference>
<evidence type="ECO:0000256" key="4">
    <source>
        <dbReference type="ARBA" id="ARBA00008148"/>
    </source>
</evidence>
<evidence type="ECO:0000256" key="16">
    <source>
        <dbReference type="ARBA" id="ARBA00034104"/>
    </source>
</evidence>
<evidence type="ECO:0000256" key="9">
    <source>
        <dbReference type="ARBA" id="ARBA00022989"/>
    </source>
</evidence>
<keyword evidence="8 18" id="KW-0812">Transmembrane</keyword>
<organism evidence="21">
    <name type="scientific">Medioppia subpectinata</name>
    <dbReference type="NCBI Taxonomy" id="1979941"/>
    <lineage>
        <taxon>Eukaryota</taxon>
        <taxon>Metazoa</taxon>
        <taxon>Ecdysozoa</taxon>
        <taxon>Arthropoda</taxon>
        <taxon>Chelicerata</taxon>
        <taxon>Arachnida</taxon>
        <taxon>Acari</taxon>
        <taxon>Acariformes</taxon>
        <taxon>Sarcoptiformes</taxon>
        <taxon>Oribatida</taxon>
        <taxon>Brachypylina</taxon>
        <taxon>Oppioidea</taxon>
        <taxon>Oppiidae</taxon>
        <taxon>Medioppia</taxon>
    </lineage>
</organism>
<dbReference type="EMBL" id="CAJPIZ010004523">
    <property type="protein sequence ID" value="CAG2107629.1"/>
    <property type="molecule type" value="Genomic_DNA"/>
</dbReference>
<dbReference type="GO" id="GO:0005789">
    <property type="term" value="C:endoplasmic reticulum membrane"/>
    <property type="evidence" value="ECO:0007669"/>
    <property type="project" value="UniProtKB-SubCell"/>
</dbReference>
<evidence type="ECO:0000256" key="3">
    <source>
        <dbReference type="ARBA" id="ARBA00004653"/>
    </source>
</evidence>
<dbReference type="Pfam" id="PF06664">
    <property type="entry name" value="WLS-like_TM"/>
    <property type="match status" value="2"/>
</dbReference>
<dbReference type="GO" id="GO:0045211">
    <property type="term" value="C:postsynaptic membrane"/>
    <property type="evidence" value="ECO:0007669"/>
    <property type="project" value="UniProtKB-SubCell"/>
</dbReference>
<evidence type="ECO:0000256" key="1">
    <source>
        <dbReference type="ARBA" id="ARBA00004337"/>
    </source>
</evidence>
<dbReference type="GO" id="GO:0042734">
    <property type="term" value="C:presynaptic membrane"/>
    <property type="evidence" value="ECO:0007669"/>
    <property type="project" value="UniProtKB-SubCell"/>
</dbReference>
<evidence type="ECO:0000256" key="14">
    <source>
        <dbReference type="ARBA" id="ARBA00025339"/>
    </source>
</evidence>
<comment type="function">
    <text evidence="14">A segment polarity gene required for wingless (wg)-dependent patterning processes, acting in both wg-sending cells and wg-target cells. In non-neuronal cells wls directs wg secretion. The wls traffic loop encompasses the Golgi, the cell surface, an endocytic compartment and a retrograde route leading back to the Golgi, and involves clathrin-mediated endocytosis and the retromer complex (a conserved protein complex consisting of Vps35 and Vps26). In neuronal cells (the larval motorneuron NMJ), the wg signal moves across the synapse via the release of wls-containing exosome-like vesicles. Postsynaptic wls is required for the trafficking of fz2 through the fz2-interacting protein Grip.</text>
</comment>
<dbReference type="Proteomes" id="UP000759131">
    <property type="component" value="Unassembled WGS sequence"/>
</dbReference>
<dbReference type="GO" id="GO:0061355">
    <property type="term" value="P:Wnt protein secretion"/>
    <property type="evidence" value="ECO:0007669"/>
    <property type="project" value="TreeGrafter"/>
</dbReference>
<accession>A0A7R9KPY3</accession>
<feature type="domain" description="Wntless-like transmembrane" evidence="19">
    <location>
        <begin position="375"/>
        <end position="530"/>
    </location>
</feature>
<feature type="transmembrane region" description="Helical" evidence="18">
    <location>
        <begin position="381"/>
        <end position="400"/>
    </location>
</feature>
<evidence type="ECO:0000313" key="22">
    <source>
        <dbReference type="Proteomes" id="UP000759131"/>
    </source>
</evidence>
<dbReference type="EMBL" id="OC859098">
    <property type="protein sequence ID" value="CAD7627199.1"/>
    <property type="molecule type" value="Genomic_DNA"/>
</dbReference>
<feature type="transmembrane region" description="Helical" evidence="18">
    <location>
        <begin position="453"/>
        <end position="471"/>
    </location>
</feature>
<feature type="transmembrane region" description="Helical" evidence="18">
    <location>
        <begin position="30"/>
        <end position="52"/>
    </location>
</feature>
<dbReference type="Pfam" id="PF21883">
    <property type="entry name" value="WLS_GOLD"/>
    <property type="match status" value="1"/>
</dbReference>
<evidence type="ECO:0000256" key="12">
    <source>
        <dbReference type="ARBA" id="ARBA00023257"/>
    </source>
</evidence>
<feature type="non-terminal residue" evidence="21">
    <location>
        <position position="1"/>
    </location>
</feature>
<evidence type="ECO:0000256" key="8">
    <source>
        <dbReference type="ARBA" id="ARBA00022692"/>
    </source>
</evidence>
<evidence type="ECO:0000256" key="18">
    <source>
        <dbReference type="SAM" id="Phobius"/>
    </source>
</evidence>
<dbReference type="PANTHER" id="PTHR13449:SF2">
    <property type="entry name" value="PROTEIN WNTLESS HOMOLOG"/>
    <property type="match status" value="1"/>
</dbReference>
<evidence type="ECO:0000256" key="10">
    <source>
        <dbReference type="ARBA" id="ARBA00023034"/>
    </source>
</evidence>
<keyword evidence="13" id="KW-0966">Cell projection</keyword>
<evidence type="ECO:0000259" key="20">
    <source>
        <dbReference type="Pfam" id="PF21883"/>
    </source>
</evidence>
<keyword evidence="11 18" id="KW-0472">Membrane</keyword>
<keyword evidence="12" id="KW-0628">Postsynaptic cell membrane</keyword>
<keyword evidence="12" id="KW-0770">Synapse</keyword>
<reference evidence="21" key="1">
    <citation type="submission" date="2020-11" db="EMBL/GenBank/DDBJ databases">
        <authorList>
            <person name="Tran Van P."/>
        </authorList>
    </citation>
    <scope>NUCLEOTIDE SEQUENCE</scope>
</reference>
<protein>
    <recommendedName>
        <fullName evidence="5">Protein wntless</fullName>
    </recommendedName>
</protein>
<feature type="transmembrane region" description="Helical" evidence="18">
    <location>
        <begin position="420"/>
        <end position="441"/>
    </location>
</feature>
<proteinExistence type="inferred from homology"/>
<evidence type="ECO:0000256" key="13">
    <source>
        <dbReference type="ARBA" id="ARBA00023273"/>
    </source>
</evidence>
<comment type="similarity">
    <text evidence="4">Belongs to the wntless family.</text>
</comment>
<comment type="subcellular location">
    <subcellularLocation>
        <location evidence="2">Endoplasmic reticulum membrane</location>
        <topology evidence="2">Multi-pass membrane protein</topology>
    </subcellularLocation>
    <subcellularLocation>
        <location evidence="1">Endosome membrane</location>
        <topology evidence="1">Multi-pass membrane protein</topology>
    </subcellularLocation>
    <subcellularLocation>
        <location evidence="3">Golgi apparatus membrane</location>
        <topology evidence="3">Multi-pass membrane protein</topology>
    </subcellularLocation>
    <subcellularLocation>
        <location evidence="16">Postsynaptic cell membrane</location>
        <topology evidence="16">Multi-pass membrane protein</topology>
    </subcellularLocation>
    <subcellularLocation>
        <location evidence="17">Presynaptic cell membrane</location>
        <topology evidence="17">Multi-pass membrane protein</topology>
    </subcellularLocation>
</comment>
<feature type="domain" description="Wntless GOLD" evidence="20">
    <location>
        <begin position="76"/>
        <end position="257"/>
    </location>
</feature>
<dbReference type="AlphaFoldDB" id="A0A7R9KPY3"/>
<feature type="transmembrane region" description="Helical" evidence="18">
    <location>
        <begin position="264"/>
        <end position="284"/>
    </location>
</feature>